<evidence type="ECO:0000313" key="3">
    <source>
        <dbReference type="EMBL" id="WQG87101.1"/>
    </source>
</evidence>
<dbReference type="Pfam" id="PF12771">
    <property type="entry name" value="SusD-like_2"/>
    <property type="match status" value="1"/>
</dbReference>
<dbReference type="STRING" id="1004.SAMN05661012_03932"/>
<dbReference type="RefSeq" id="WP_072362920.1">
    <property type="nucleotide sequence ID" value="NZ_CP139972.1"/>
</dbReference>
<gene>
    <name evidence="2" type="ORF">SAMN05661012_03932</name>
    <name evidence="3" type="ORF">SR876_19465</name>
</gene>
<proteinExistence type="predicted"/>
<dbReference type="InterPro" id="IPR011990">
    <property type="entry name" value="TPR-like_helical_dom_sf"/>
</dbReference>
<dbReference type="Gene3D" id="1.25.40.390">
    <property type="match status" value="1"/>
</dbReference>
<keyword evidence="1" id="KW-0732">Signal</keyword>
<keyword evidence="5" id="KW-1185">Reference proteome</keyword>
<sequence length="559" mass="62746">MNSIKYIFLLLSVATCMISCSREKFADMNTDPDDVLTVAPELEFTSALTAINSADFEYYYDYNRAMYYWTQTFVAMNGAPATVYDGTGNLNQRYSNFYTHVGNQLKDVQQLIEKKSGDDRIKYTYLHAITYIPMAYYASYVSDVQGSIPYTEAFLARYTGLLTPKYDAQDVLFDTLQAQLKRSVAILKSSPTVAQANLGSQDVYFGGKISYWIKAANSLRLRLAMRLVNRDAAKMQSLVQEILADDGGLISSNDENWQFESAITYAKGGNYNPESNGNVSGARNYVDFMANTADPRIRIFFQPSFTKDEFDSAHAQKIIPDSVKWDGKQYRGQFANPDKSKDSTVNYYYSELKFSYKGASVKKRWVSEIQDSLFYNPTALHSITFPIITYADVCFMRAELAVRGLTNEDAQGLYYAGITASVSAYDRMGKIAGVNGYKALSAAEVAAYLAQTGVKYDPANALEQICVQEYINSFRNQNEAWATIKRTGFPSKTGNILQREPVVVDSDEKVMPRRFAVSYPSVSDLNYANRLAAIESMVKVSGFSTPDDIKGRVWWDTAN</sequence>
<dbReference type="EMBL" id="FPIZ01000012">
    <property type="protein sequence ID" value="SFW72433.1"/>
    <property type="molecule type" value="Genomic_DNA"/>
</dbReference>
<evidence type="ECO:0000313" key="2">
    <source>
        <dbReference type="EMBL" id="SFW72433.1"/>
    </source>
</evidence>
<name>A0A1K1RKH7_9BACT</name>
<dbReference type="OrthoDB" id="9766256at2"/>
<dbReference type="Proteomes" id="UP001326715">
    <property type="component" value="Chromosome"/>
</dbReference>
<dbReference type="InterPro" id="IPR041662">
    <property type="entry name" value="SusD-like_2"/>
</dbReference>
<dbReference type="EMBL" id="CP140154">
    <property type="protein sequence ID" value="WQG87101.1"/>
    <property type="molecule type" value="Genomic_DNA"/>
</dbReference>
<feature type="chain" id="PRO_5012114408" evidence="1">
    <location>
        <begin position="27"/>
        <end position="559"/>
    </location>
</feature>
<reference evidence="3 5" key="2">
    <citation type="submission" date="2023-11" db="EMBL/GenBank/DDBJ databases">
        <title>MicrobeMod: A computational toolkit for identifying prokaryotic methylation and restriction-modification with nanopore sequencing.</title>
        <authorList>
            <person name="Crits-Christoph A."/>
            <person name="Kang S.C."/>
            <person name="Lee H."/>
            <person name="Ostrov N."/>
        </authorList>
    </citation>
    <scope>NUCLEOTIDE SEQUENCE [LARGE SCALE GENOMIC DNA]</scope>
    <source>
        <strain evidence="3 5">ATCC 23090</strain>
    </source>
</reference>
<feature type="signal peptide" evidence="1">
    <location>
        <begin position="1"/>
        <end position="26"/>
    </location>
</feature>
<dbReference type="AlphaFoldDB" id="A0A1K1RKH7"/>
<evidence type="ECO:0000256" key="1">
    <source>
        <dbReference type="SAM" id="SignalP"/>
    </source>
</evidence>
<organism evidence="2 4">
    <name type="scientific">Chitinophaga sancti</name>
    <dbReference type="NCBI Taxonomy" id="1004"/>
    <lineage>
        <taxon>Bacteria</taxon>
        <taxon>Pseudomonadati</taxon>
        <taxon>Bacteroidota</taxon>
        <taxon>Chitinophagia</taxon>
        <taxon>Chitinophagales</taxon>
        <taxon>Chitinophagaceae</taxon>
        <taxon>Chitinophaga</taxon>
    </lineage>
</organism>
<dbReference type="SUPFAM" id="SSF48452">
    <property type="entry name" value="TPR-like"/>
    <property type="match status" value="1"/>
</dbReference>
<dbReference type="Proteomes" id="UP000183788">
    <property type="component" value="Unassembled WGS sequence"/>
</dbReference>
<evidence type="ECO:0000313" key="5">
    <source>
        <dbReference type="Proteomes" id="UP001326715"/>
    </source>
</evidence>
<reference evidence="2 4" key="1">
    <citation type="submission" date="2016-11" db="EMBL/GenBank/DDBJ databases">
        <authorList>
            <person name="Jaros S."/>
            <person name="Januszkiewicz K."/>
            <person name="Wedrychowicz H."/>
        </authorList>
    </citation>
    <scope>NUCLEOTIDE SEQUENCE [LARGE SCALE GENOMIC DNA]</scope>
    <source>
        <strain evidence="2 4">DSM 784</strain>
    </source>
</reference>
<keyword evidence="3" id="KW-0449">Lipoprotein</keyword>
<evidence type="ECO:0000313" key="4">
    <source>
        <dbReference type="Proteomes" id="UP000183788"/>
    </source>
</evidence>
<accession>A0A1K1RKH7</accession>
<protein>
    <submittedName>
        <fullName evidence="2">Starch-binding associating with outer membrane</fullName>
    </submittedName>
    <submittedName>
        <fullName evidence="3">SusD/RagB family nutrient-binding outer membrane lipoprotein</fullName>
    </submittedName>
</protein>